<organism evidence="3 4">
    <name type="scientific">Sparassis crispa</name>
    <dbReference type="NCBI Taxonomy" id="139825"/>
    <lineage>
        <taxon>Eukaryota</taxon>
        <taxon>Fungi</taxon>
        <taxon>Dikarya</taxon>
        <taxon>Basidiomycota</taxon>
        <taxon>Agaricomycotina</taxon>
        <taxon>Agaricomycetes</taxon>
        <taxon>Polyporales</taxon>
        <taxon>Sparassidaceae</taxon>
        <taxon>Sparassis</taxon>
    </lineage>
</organism>
<feature type="compositionally biased region" description="Pro residues" evidence="1">
    <location>
        <begin position="11"/>
        <end position="21"/>
    </location>
</feature>
<accession>A0A401GFR5</accession>
<name>A0A401GFR5_9APHY</name>
<feature type="transmembrane region" description="Helical" evidence="2">
    <location>
        <begin position="94"/>
        <end position="120"/>
    </location>
</feature>
<feature type="region of interest" description="Disordered" evidence="1">
    <location>
        <begin position="51"/>
        <end position="80"/>
    </location>
</feature>
<dbReference type="EMBL" id="BFAD01000003">
    <property type="protein sequence ID" value="GBE80965.1"/>
    <property type="molecule type" value="Genomic_DNA"/>
</dbReference>
<comment type="caution">
    <text evidence="3">The sequence shown here is derived from an EMBL/GenBank/DDBJ whole genome shotgun (WGS) entry which is preliminary data.</text>
</comment>
<keyword evidence="2" id="KW-0472">Membrane</keyword>
<evidence type="ECO:0000256" key="2">
    <source>
        <dbReference type="SAM" id="Phobius"/>
    </source>
</evidence>
<feature type="transmembrane region" description="Helical" evidence="2">
    <location>
        <begin position="185"/>
        <end position="207"/>
    </location>
</feature>
<dbReference type="InParanoid" id="A0A401GFR5"/>
<keyword evidence="2" id="KW-0812">Transmembrane</keyword>
<dbReference type="GeneID" id="38777882"/>
<dbReference type="STRING" id="139825.A0A401GFR5"/>
<gene>
    <name evidence="3" type="ORF">SCP_0306880</name>
</gene>
<dbReference type="Proteomes" id="UP000287166">
    <property type="component" value="Unassembled WGS sequence"/>
</dbReference>
<evidence type="ECO:0000313" key="4">
    <source>
        <dbReference type="Proteomes" id="UP000287166"/>
    </source>
</evidence>
<proteinExistence type="predicted"/>
<dbReference type="OrthoDB" id="2553651at2759"/>
<feature type="compositionally biased region" description="Low complexity" evidence="1">
    <location>
        <begin position="1"/>
        <end position="10"/>
    </location>
</feature>
<keyword evidence="4" id="KW-1185">Reference proteome</keyword>
<dbReference type="AlphaFoldDB" id="A0A401GFR5"/>
<keyword evidence="2" id="KW-1133">Transmembrane helix</keyword>
<protein>
    <submittedName>
        <fullName evidence="3">Uncharacterized protein</fullName>
    </submittedName>
</protein>
<feature type="region of interest" description="Disordered" evidence="1">
    <location>
        <begin position="1"/>
        <end position="32"/>
    </location>
</feature>
<evidence type="ECO:0000313" key="3">
    <source>
        <dbReference type="EMBL" id="GBE80965.1"/>
    </source>
</evidence>
<evidence type="ECO:0000256" key="1">
    <source>
        <dbReference type="SAM" id="MobiDB-lite"/>
    </source>
</evidence>
<reference evidence="3 4" key="1">
    <citation type="journal article" date="2018" name="Sci. Rep.">
        <title>Genome sequence of the cauliflower mushroom Sparassis crispa (Hanabiratake) and its association with beneficial usage.</title>
        <authorList>
            <person name="Kiyama R."/>
            <person name="Furutani Y."/>
            <person name="Kawaguchi K."/>
            <person name="Nakanishi T."/>
        </authorList>
    </citation>
    <scope>NUCLEOTIDE SEQUENCE [LARGE SCALE GENOMIC DNA]</scope>
</reference>
<sequence>MSYASVAAQNAPPPSAQPHPDPALLNTTAPSADNIADDAAKVNLVAPDFTSHPQTLTSLDAPRPQTVQGPPSPRPTNDVRDSHDDLWQLTKHYLFHPAVAGGSLGLINVGLISGAGYLYYSNPRFRTDTKLIASTVAAALSLGAAQSYAAEQYRKTPAGQEEERTAKLEGAALYRSAHEHFLRPAVLGGLLGVLNTAVLGTLGYFAYANWDRPHWDRRTVASISVALLTLWSGEAYLAERTPR</sequence>
<dbReference type="RefSeq" id="XP_027611878.1">
    <property type="nucleotide sequence ID" value="XM_027756077.1"/>
</dbReference>